<dbReference type="AlphaFoldDB" id="A0A370C8K1"/>
<dbReference type="PROSITE" id="PS50181">
    <property type="entry name" value="FBOX"/>
    <property type="match status" value="1"/>
</dbReference>
<dbReference type="InterPro" id="IPR001810">
    <property type="entry name" value="F-box_dom"/>
</dbReference>
<evidence type="ECO:0000313" key="3">
    <source>
        <dbReference type="EMBL" id="RDH22896.1"/>
    </source>
</evidence>
<dbReference type="Proteomes" id="UP000253845">
    <property type="component" value="Unassembled WGS sequence"/>
</dbReference>
<dbReference type="Pfam" id="PF00646">
    <property type="entry name" value="F-box"/>
    <property type="match status" value="1"/>
</dbReference>
<dbReference type="SUPFAM" id="SSF48403">
    <property type="entry name" value="Ankyrin repeat"/>
    <property type="match status" value="1"/>
</dbReference>
<protein>
    <recommendedName>
        <fullName evidence="2">F-box domain-containing protein</fullName>
    </recommendedName>
</protein>
<dbReference type="CDD" id="cd09917">
    <property type="entry name" value="F-box_SF"/>
    <property type="match status" value="1"/>
</dbReference>
<dbReference type="VEuPathDB" id="FungiDB:M747DRAFT_303350"/>
<evidence type="ECO:0000259" key="2">
    <source>
        <dbReference type="PROSITE" id="PS50181"/>
    </source>
</evidence>
<organism evidence="3 4">
    <name type="scientific">Aspergillus niger ATCC 13496</name>
    <dbReference type="NCBI Taxonomy" id="1353008"/>
    <lineage>
        <taxon>Eukaryota</taxon>
        <taxon>Fungi</taxon>
        <taxon>Dikarya</taxon>
        <taxon>Ascomycota</taxon>
        <taxon>Pezizomycotina</taxon>
        <taxon>Eurotiomycetes</taxon>
        <taxon>Eurotiomycetidae</taxon>
        <taxon>Eurotiales</taxon>
        <taxon>Aspergillaceae</taxon>
        <taxon>Aspergillus</taxon>
        <taxon>Aspergillus subgen. Circumdati</taxon>
    </lineage>
</organism>
<dbReference type="InterPro" id="IPR036047">
    <property type="entry name" value="F-box-like_dom_sf"/>
</dbReference>
<evidence type="ECO:0000256" key="1">
    <source>
        <dbReference type="SAM" id="Coils"/>
    </source>
</evidence>
<accession>A0A370C8K1</accession>
<dbReference type="Gene3D" id="1.25.40.20">
    <property type="entry name" value="Ankyrin repeat-containing domain"/>
    <property type="match status" value="1"/>
</dbReference>
<dbReference type="SMART" id="SM00248">
    <property type="entry name" value="ANK"/>
    <property type="match status" value="3"/>
</dbReference>
<proteinExistence type="predicted"/>
<reference evidence="3 4" key="1">
    <citation type="submission" date="2018-07" db="EMBL/GenBank/DDBJ databases">
        <title>Section-level genome sequencing of Aspergillus section Nigri to investigate inter- and intra-species variation.</title>
        <authorList>
            <consortium name="DOE Joint Genome Institute"/>
            <person name="Vesth T.C."/>
            <person name="Nybo J.L."/>
            <person name="Theobald S."/>
            <person name="Frisvad J.C."/>
            <person name="Larsen T.O."/>
            <person name="Nielsen K.F."/>
            <person name="Hoof J.B."/>
            <person name="Brandl J."/>
            <person name="Salamov A."/>
            <person name="Riley R."/>
            <person name="Gladden J.M."/>
            <person name="Phatale P."/>
            <person name="Nielsen M.T."/>
            <person name="Lyhne E.K."/>
            <person name="Kogle M.E."/>
            <person name="Strasser K."/>
            <person name="McDonnell E."/>
            <person name="Barry K."/>
            <person name="Clum A."/>
            <person name="Chen C."/>
            <person name="Nolan M."/>
            <person name="Sandor L."/>
            <person name="Kuo A."/>
            <person name="Lipzen A."/>
            <person name="Hainaut M."/>
            <person name="Drula E."/>
            <person name="Tsang A."/>
            <person name="Magnuson J.K."/>
            <person name="Henrissat B."/>
            <person name="Wiebenga A."/>
            <person name="Simmons B.A."/>
            <person name="Makela M.R."/>
            <person name="De vries R.P."/>
            <person name="Grigoriev I.V."/>
            <person name="Mortensen U.H."/>
            <person name="Baker S.E."/>
            <person name="Andersen M.R."/>
        </authorList>
    </citation>
    <scope>NUCLEOTIDE SEQUENCE [LARGE SCALE GENOMIC DNA]</scope>
    <source>
        <strain evidence="3 4">ATCC 13496</strain>
    </source>
</reference>
<sequence length="538" mass="61633">MDEVSCQLGTLPREILWRCTHYLDPLSVVQLSSTCKDLKALLRERYSWAAFQHATTELKYYVKSWISLCPQLSGNPRPTGDICRLATPEDAPTIAIHTLPRIQAVVLNNRRSILEAYIDAGIDPDEIVVGRGWGSLLLIAAISNNTEMVEFLFEKGAKPRRSYMWLPSESSILDEVAWCNVHEKPAENWEKTALSFLERGVIFSSLHMAKELGRMPNAPHLLEVALRNGLDIHRTWESRSLLHIVARRNTPHLMKTILSHAPEQVNIHEIVRTVGGYIERQQSALDIAISEGKTKNVGFLLGMGSKPTFYSLEVAIRISNKSVFYGDGIEEVADITDWFAWKLQWVDYVHIIASKLDLDSEEAALPLERILHSAWGSAQQGNEEDGRLYLSVLFRKMSLRTRLLYAGLIAFEAYEDSLTAAKKNIEDLEERFYQLKSQWWQVWRCKVSGDRSINHEKLEDIRNNVEELDIENEARVFEYVLENVEKRLENAGKRLENAGKRLEYVLEYVGKKLEYVKRQVKGLEDILELRNEATLDSP</sequence>
<gene>
    <name evidence="3" type="ORF">M747DRAFT_303350</name>
</gene>
<dbReference type="EMBL" id="KZ851906">
    <property type="protein sequence ID" value="RDH22896.1"/>
    <property type="molecule type" value="Genomic_DNA"/>
</dbReference>
<feature type="coiled-coil region" evidence="1">
    <location>
        <begin position="411"/>
        <end position="438"/>
    </location>
</feature>
<keyword evidence="1" id="KW-0175">Coiled coil</keyword>
<dbReference type="InterPro" id="IPR036770">
    <property type="entry name" value="Ankyrin_rpt-contain_sf"/>
</dbReference>
<dbReference type="SUPFAM" id="SSF81383">
    <property type="entry name" value="F-box domain"/>
    <property type="match status" value="1"/>
</dbReference>
<dbReference type="InterPro" id="IPR002110">
    <property type="entry name" value="Ankyrin_rpt"/>
</dbReference>
<evidence type="ECO:0000313" key="4">
    <source>
        <dbReference type="Proteomes" id="UP000253845"/>
    </source>
</evidence>
<name>A0A370C8K1_ASPNG</name>
<feature type="domain" description="F-box" evidence="2">
    <location>
        <begin position="5"/>
        <end position="51"/>
    </location>
</feature>